<proteinExistence type="predicted"/>
<gene>
    <name evidence="1" type="ORF">GCM10015535_68810</name>
</gene>
<evidence type="ECO:0000313" key="1">
    <source>
        <dbReference type="EMBL" id="GGV97435.1"/>
    </source>
</evidence>
<protein>
    <submittedName>
        <fullName evidence="1">Uncharacterized protein</fullName>
    </submittedName>
</protein>
<dbReference type="EMBL" id="BMTF01000050">
    <property type="protein sequence ID" value="GGV97435.1"/>
    <property type="molecule type" value="Genomic_DNA"/>
</dbReference>
<comment type="caution">
    <text evidence="1">The sequence shown here is derived from an EMBL/GenBank/DDBJ whole genome shotgun (WGS) entry which is preliminary data.</text>
</comment>
<evidence type="ECO:0000313" key="2">
    <source>
        <dbReference type="Proteomes" id="UP000660675"/>
    </source>
</evidence>
<accession>A0ABQ2W926</accession>
<reference evidence="2" key="1">
    <citation type="journal article" date="2019" name="Int. J. Syst. Evol. Microbiol.">
        <title>The Global Catalogue of Microorganisms (GCM) 10K type strain sequencing project: providing services to taxonomists for standard genome sequencing and annotation.</title>
        <authorList>
            <consortium name="The Broad Institute Genomics Platform"/>
            <consortium name="The Broad Institute Genome Sequencing Center for Infectious Disease"/>
            <person name="Wu L."/>
            <person name="Ma J."/>
        </authorList>
    </citation>
    <scope>NUCLEOTIDE SEQUENCE [LARGE SCALE GENOMIC DNA]</scope>
    <source>
        <strain evidence="2">JCM 4376</strain>
    </source>
</reference>
<organism evidence="1 2">
    <name type="scientific">Streptomyces gelaticus</name>
    <dbReference type="NCBI Taxonomy" id="285446"/>
    <lineage>
        <taxon>Bacteria</taxon>
        <taxon>Bacillati</taxon>
        <taxon>Actinomycetota</taxon>
        <taxon>Actinomycetes</taxon>
        <taxon>Kitasatosporales</taxon>
        <taxon>Streptomycetaceae</taxon>
        <taxon>Streptomyces</taxon>
    </lineage>
</organism>
<name>A0ABQ2W926_9ACTN</name>
<dbReference type="Proteomes" id="UP000660675">
    <property type="component" value="Unassembled WGS sequence"/>
</dbReference>
<keyword evidence="2" id="KW-1185">Reference proteome</keyword>
<dbReference type="RefSeq" id="WP_229867464.1">
    <property type="nucleotide sequence ID" value="NZ_BMTF01000050.1"/>
</dbReference>
<sequence length="72" mass="7863">MRDSVDDAIDLVLEIAADGEAAHPRTKVEAAGCLLTEHCPPHTDLVYHGVLEPLFRLAEEIPFDISRLIAKG</sequence>